<organism evidence="2 3">
    <name type="scientific">Actinoplanes aureus</name>
    <dbReference type="NCBI Taxonomy" id="2792083"/>
    <lineage>
        <taxon>Bacteria</taxon>
        <taxon>Bacillati</taxon>
        <taxon>Actinomycetota</taxon>
        <taxon>Actinomycetes</taxon>
        <taxon>Micromonosporales</taxon>
        <taxon>Micromonosporaceae</taxon>
        <taxon>Actinoplanes</taxon>
    </lineage>
</organism>
<comment type="caution">
    <text evidence="2">The sequence shown here is derived from an EMBL/GenBank/DDBJ whole genome shotgun (WGS) entry which is preliminary data.</text>
</comment>
<dbReference type="SUPFAM" id="SSF109854">
    <property type="entry name" value="DinB/YfiT-like putative metalloenzymes"/>
    <property type="match status" value="1"/>
</dbReference>
<keyword evidence="2" id="KW-0413">Isomerase</keyword>
<dbReference type="RefSeq" id="WP_196416325.1">
    <property type="nucleotide sequence ID" value="NZ_JADQTO010000011.1"/>
</dbReference>
<dbReference type="EMBL" id="JADQTO010000011">
    <property type="protein sequence ID" value="MBG0564550.1"/>
    <property type="molecule type" value="Genomic_DNA"/>
</dbReference>
<dbReference type="InterPro" id="IPR034660">
    <property type="entry name" value="DinB/YfiT-like"/>
</dbReference>
<proteinExistence type="predicted"/>
<reference evidence="2" key="1">
    <citation type="submission" date="2020-11" db="EMBL/GenBank/DDBJ databases">
        <title>Isolation and identification of active actinomycetes.</title>
        <authorList>
            <person name="Sun X."/>
        </authorList>
    </citation>
    <scope>NUCLEOTIDE SEQUENCE</scope>
    <source>
        <strain evidence="2">NEAU-A11</strain>
    </source>
</reference>
<dbReference type="Proteomes" id="UP000598146">
    <property type="component" value="Unassembled WGS sequence"/>
</dbReference>
<dbReference type="Gene3D" id="1.20.120.450">
    <property type="entry name" value="dinb family like domain"/>
    <property type="match status" value="1"/>
</dbReference>
<dbReference type="NCBIfam" id="TIGR03083">
    <property type="entry name" value="maleylpyruvate isomerase family mycothiol-dependent enzyme"/>
    <property type="match status" value="1"/>
</dbReference>
<dbReference type="AlphaFoldDB" id="A0A931CGM4"/>
<gene>
    <name evidence="2" type="ORF">I4J89_24180</name>
</gene>
<evidence type="ECO:0000313" key="3">
    <source>
        <dbReference type="Proteomes" id="UP000598146"/>
    </source>
</evidence>
<dbReference type="InterPro" id="IPR017517">
    <property type="entry name" value="Maleyloyr_isom"/>
</dbReference>
<evidence type="ECO:0000259" key="1">
    <source>
        <dbReference type="Pfam" id="PF11716"/>
    </source>
</evidence>
<dbReference type="InterPro" id="IPR024344">
    <property type="entry name" value="MDMPI_metal-binding"/>
</dbReference>
<accession>A0A931CGM4</accession>
<feature type="domain" description="Mycothiol-dependent maleylpyruvate isomerase metal-binding" evidence="1">
    <location>
        <begin position="11"/>
        <end position="143"/>
    </location>
</feature>
<dbReference type="GO" id="GO:0046872">
    <property type="term" value="F:metal ion binding"/>
    <property type="evidence" value="ECO:0007669"/>
    <property type="project" value="InterPro"/>
</dbReference>
<dbReference type="Pfam" id="PF11716">
    <property type="entry name" value="MDMPI_N"/>
    <property type="match status" value="1"/>
</dbReference>
<sequence>MNSQPDVIDDLQAEQEQLEGVLAGLSPGDWLAPSAAAGWTVADVVLHLAQTEEAVSMTCGGTGMVDWRRYGGTVDDAMAAMVHAEQAEPAVVFERWRAARRAAVQALRDSDPQRQVRWVTTSLKPRTLATTRLAEHWAHALDVTVPLGIDYPDTVRLRHIAWLGHSTLPYAFHLAGLPAVAVYCDLTAPDGSSWRYGDPAAGSVITGDAGAFCRVGAQRLAPEASGLRTRGPHAAEALRLLRNYADV</sequence>
<evidence type="ECO:0000313" key="2">
    <source>
        <dbReference type="EMBL" id="MBG0564550.1"/>
    </source>
</evidence>
<protein>
    <submittedName>
        <fullName evidence="2">Maleylpyruvate isomerase family mycothiol-dependent enzyme</fullName>
    </submittedName>
</protein>
<keyword evidence="3" id="KW-1185">Reference proteome</keyword>
<name>A0A931CGM4_9ACTN</name>
<dbReference type="GO" id="GO:0016853">
    <property type="term" value="F:isomerase activity"/>
    <property type="evidence" value="ECO:0007669"/>
    <property type="project" value="UniProtKB-KW"/>
</dbReference>